<comment type="caution">
    <text evidence="2">The sequence shown here is derived from an EMBL/GenBank/DDBJ whole genome shotgun (WGS) entry which is preliminary data.</text>
</comment>
<dbReference type="AlphaFoldDB" id="A0AAV4U8A6"/>
<organism evidence="2 3">
    <name type="scientific">Caerostris extrusa</name>
    <name type="common">Bark spider</name>
    <name type="synonym">Caerostris bankana</name>
    <dbReference type="NCBI Taxonomy" id="172846"/>
    <lineage>
        <taxon>Eukaryota</taxon>
        <taxon>Metazoa</taxon>
        <taxon>Ecdysozoa</taxon>
        <taxon>Arthropoda</taxon>
        <taxon>Chelicerata</taxon>
        <taxon>Arachnida</taxon>
        <taxon>Araneae</taxon>
        <taxon>Araneomorphae</taxon>
        <taxon>Entelegynae</taxon>
        <taxon>Araneoidea</taxon>
        <taxon>Araneidae</taxon>
        <taxon>Caerostris</taxon>
    </lineage>
</organism>
<evidence type="ECO:0000256" key="1">
    <source>
        <dbReference type="SAM" id="MobiDB-lite"/>
    </source>
</evidence>
<gene>
    <name evidence="2" type="ORF">CEXT_162831</name>
</gene>
<reference evidence="2 3" key="1">
    <citation type="submission" date="2021-06" db="EMBL/GenBank/DDBJ databases">
        <title>Caerostris extrusa draft genome.</title>
        <authorList>
            <person name="Kono N."/>
            <person name="Arakawa K."/>
        </authorList>
    </citation>
    <scope>NUCLEOTIDE SEQUENCE [LARGE SCALE GENOMIC DNA]</scope>
</reference>
<proteinExistence type="predicted"/>
<feature type="region of interest" description="Disordered" evidence="1">
    <location>
        <begin position="25"/>
        <end position="46"/>
    </location>
</feature>
<accession>A0AAV4U8A6</accession>
<sequence>MTNSKTGMINHYAFLPYMLALKRKGKSKRKKDNGYDSSSRVKRACAPRSSCGPSLPDVSAAKNWLKLVFKSVVNESLPLASLIQRGLSVFQTREFCGSSPDSKIVKLNAAGTPGSMRWQMTQETLRF</sequence>
<dbReference type="EMBL" id="BPLR01012421">
    <property type="protein sequence ID" value="GIY53865.1"/>
    <property type="molecule type" value="Genomic_DNA"/>
</dbReference>
<evidence type="ECO:0000313" key="2">
    <source>
        <dbReference type="EMBL" id="GIY53865.1"/>
    </source>
</evidence>
<keyword evidence="3" id="KW-1185">Reference proteome</keyword>
<dbReference type="Proteomes" id="UP001054945">
    <property type="component" value="Unassembled WGS sequence"/>
</dbReference>
<protein>
    <submittedName>
        <fullName evidence="2">Uncharacterized protein</fullName>
    </submittedName>
</protein>
<name>A0AAV4U8A6_CAEEX</name>
<evidence type="ECO:0000313" key="3">
    <source>
        <dbReference type="Proteomes" id="UP001054945"/>
    </source>
</evidence>